<proteinExistence type="predicted"/>
<dbReference type="EMBL" id="BAAAFZ010000004">
    <property type="protein sequence ID" value="GAA0567561.1"/>
    <property type="molecule type" value="Genomic_DNA"/>
</dbReference>
<keyword evidence="4" id="KW-1185">Reference proteome</keyword>
<feature type="transmembrane region" description="Helical" evidence="2">
    <location>
        <begin position="306"/>
        <end position="330"/>
    </location>
</feature>
<evidence type="ECO:0000256" key="1">
    <source>
        <dbReference type="SAM" id="MobiDB-lite"/>
    </source>
</evidence>
<feature type="compositionally biased region" description="Low complexity" evidence="1">
    <location>
        <begin position="411"/>
        <end position="425"/>
    </location>
</feature>
<feature type="transmembrane region" description="Helical" evidence="2">
    <location>
        <begin position="350"/>
        <end position="369"/>
    </location>
</feature>
<organism evidence="3 4">
    <name type="scientific">Craurococcus roseus</name>
    <dbReference type="NCBI Taxonomy" id="77585"/>
    <lineage>
        <taxon>Bacteria</taxon>
        <taxon>Pseudomonadati</taxon>
        <taxon>Pseudomonadota</taxon>
        <taxon>Alphaproteobacteria</taxon>
        <taxon>Acetobacterales</taxon>
        <taxon>Acetobacteraceae</taxon>
        <taxon>Craurococcus</taxon>
    </lineage>
</organism>
<keyword evidence="2" id="KW-0472">Membrane</keyword>
<keyword evidence="2" id="KW-0812">Transmembrane</keyword>
<feature type="region of interest" description="Disordered" evidence="1">
    <location>
        <begin position="1"/>
        <end position="25"/>
    </location>
</feature>
<name>A0ABN1EIU9_9PROT</name>
<evidence type="ECO:0000313" key="4">
    <source>
        <dbReference type="Proteomes" id="UP001501588"/>
    </source>
</evidence>
<feature type="transmembrane region" description="Helical" evidence="2">
    <location>
        <begin position="125"/>
        <end position="146"/>
    </location>
</feature>
<accession>A0ABN1EIU9</accession>
<comment type="caution">
    <text evidence="3">The sequence shown here is derived from an EMBL/GenBank/DDBJ whole genome shotgun (WGS) entry which is preliminary data.</text>
</comment>
<protein>
    <submittedName>
        <fullName evidence="3">Uncharacterized protein</fullName>
    </submittedName>
</protein>
<evidence type="ECO:0000313" key="3">
    <source>
        <dbReference type="EMBL" id="GAA0567561.1"/>
    </source>
</evidence>
<dbReference type="Proteomes" id="UP001501588">
    <property type="component" value="Unassembled WGS sequence"/>
</dbReference>
<feature type="transmembrane region" description="Helical" evidence="2">
    <location>
        <begin position="375"/>
        <end position="393"/>
    </location>
</feature>
<keyword evidence="2" id="KW-1133">Transmembrane helix</keyword>
<evidence type="ECO:0000256" key="2">
    <source>
        <dbReference type="SAM" id="Phobius"/>
    </source>
</evidence>
<gene>
    <name evidence="3" type="ORF">GCM10009416_01950</name>
</gene>
<reference evidence="3 4" key="1">
    <citation type="journal article" date="2019" name="Int. J. Syst. Evol. Microbiol.">
        <title>The Global Catalogue of Microorganisms (GCM) 10K type strain sequencing project: providing services to taxonomists for standard genome sequencing and annotation.</title>
        <authorList>
            <consortium name="The Broad Institute Genomics Platform"/>
            <consortium name="The Broad Institute Genome Sequencing Center for Infectious Disease"/>
            <person name="Wu L."/>
            <person name="Ma J."/>
        </authorList>
    </citation>
    <scope>NUCLEOTIDE SEQUENCE [LARGE SCALE GENOMIC DNA]</scope>
    <source>
        <strain evidence="3 4">JCM 9933</strain>
    </source>
</reference>
<sequence length="425" mass="45564">MVGRKDARAAPANDSFADASGKGAAPDASVQATDLFRQSLADAEQLLSHAAHSGRFPLEPVGAKEGVKGWVIDAILNARAAVDGGKPIPKETAAAFWAAFADLSRITSPVTAASLELSNKSPIKLLKAFVVVLSSFVIAFSIFISVKESIAKQVSQLITEQNEAALKLWSQVQYVRNQAAAPALPAEDSGATATERRAYAAAALRSSETAARVTPDELFAGVVEFSRKNNWLRETATQLNNYFNFGVLVDIAPVVFNETHPDKLTRINVRPEIIRSASDVINEAFHQVLVYQHIRNFAQAVQQKTIISTAVVSNFLPAIYALLGAALYGFRHYAKLVEQKAYTKSSANSARYFIALIAGTVVGLFGTLFLQNSPLPPLAIAFLVGYAVEAFFSRLDGFIERFRGNESAPGAPAAEIPASQAAKPA</sequence>
<feature type="region of interest" description="Disordered" evidence="1">
    <location>
        <begin position="406"/>
        <end position="425"/>
    </location>
</feature>